<dbReference type="HOGENOM" id="CLU_127607_0_0_9"/>
<gene>
    <name evidence="2" type="ORF">HMPREF0444_0076</name>
</gene>
<dbReference type="EMBL" id="ACKZ01000004">
    <property type="protein sequence ID" value="EEW38212.1"/>
    <property type="molecule type" value="Genomic_DNA"/>
</dbReference>
<comment type="caution">
    <text evidence="2">The sequence shown here is derived from an EMBL/GenBank/DDBJ whole genome shotgun (WGS) entry which is preliminary data.</text>
</comment>
<protein>
    <submittedName>
        <fullName evidence="2">Uncharacterized protein</fullName>
    </submittedName>
</protein>
<sequence length="135" mass="15527">MKRRNKRIVYLFVVFCFLLSLGKIAAESWTTGYISVPPLGQSGYTEEYNVKNNESRWAGFWGDSLPNSFGYTATLVNSGKYIRSDTVELKKLETTWADNNSGKPGYYYYAKVTSRFYEPSWSRVTLQFTAAYDTE</sequence>
<organism evidence="2 3">
    <name type="scientific">Granulicatella adiacens ATCC 49175</name>
    <dbReference type="NCBI Taxonomy" id="638301"/>
    <lineage>
        <taxon>Bacteria</taxon>
        <taxon>Bacillati</taxon>
        <taxon>Bacillota</taxon>
        <taxon>Bacilli</taxon>
        <taxon>Lactobacillales</taxon>
        <taxon>Carnobacteriaceae</taxon>
        <taxon>Granulicatella</taxon>
    </lineage>
</organism>
<feature type="chain" id="PRO_5039075144" evidence="1">
    <location>
        <begin position="26"/>
        <end position="135"/>
    </location>
</feature>
<evidence type="ECO:0000313" key="2">
    <source>
        <dbReference type="EMBL" id="EEW38212.1"/>
    </source>
</evidence>
<name>C8NDT1_9LACT</name>
<reference evidence="2 3" key="1">
    <citation type="submission" date="2009-08" db="EMBL/GenBank/DDBJ databases">
        <authorList>
            <person name="Muzny D."/>
            <person name="Qin X."/>
            <person name="Deng J."/>
            <person name="Jiang H."/>
            <person name="Liu Y."/>
            <person name="Qu J."/>
            <person name="Song X.-Z."/>
            <person name="Zhang L."/>
            <person name="Thornton R."/>
            <person name="Coyle M."/>
            <person name="Francisco L."/>
            <person name="Jackson L."/>
            <person name="Javaid M."/>
            <person name="Korchina V."/>
            <person name="Kovar C."/>
            <person name="Mata R."/>
            <person name="Mathew T."/>
            <person name="Ngo R."/>
            <person name="Nguyen L."/>
            <person name="Nguyen N."/>
            <person name="Okwuonu G."/>
            <person name="Ongeri F."/>
            <person name="Pham C."/>
            <person name="Simmons D."/>
            <person name="Wilczek-Boney K."/>
            <person name="Hale W."/>
            <person name="Jakkamsetti A."/>
            <person name="Pham P."/>
            <person name="Ruth R."/>
            <person name="San Lucas F."/>
            <person name="Warren J."/>
            <person name="Zhang J."/>
            <person name="Zhao Z."/>
            <person name="Zhou C."/>
            <person name="Zhu D."/>
            <person name="Lee S."/>
            <person name="Bess C."/>
            <person name="Blankenburg K."/>
            <person name="Forbes L."/>
            <person name="Fu Q."/>
            <person name="Gubbala S."/>
            <person name="Hirani K."/>
            <person name="Jayaseelan J.C."/>
            <person name="Lara F."/>
            <person name="Munidasa M."/>
            <person name="Palculict T."/>
            <person name="Patil S."/>
            <person name="Pu L.-L."/>
            <person name="Saada N."/>
            <person name="Tang L."/>
            <person name="Weissenberger G."/>
            <person name="Zhu Y."/>
            <person name="Hemphill L."/>
            <person name="Shang Y."/>
            <person name="Youmans B."/>
            <person name="Ayvaz T."/>
            <person name="Ross M."/>
            <person name="Santibanez J."/>
            <person name="Aqrawi P."/>
            <person name="Gross S."/>
            <person name="Joshi V."/>
            <person name="Fowler G."/>
            <person name="Nazareth L."/>
            <person name="Reid J."/>
            <person name="Worley K."/>
            <person name="Petrosino J."/>
            <person name="Highlander S."/>
            <person name="Gibbs R."/>
        </authorList>
    </citation>
    <scope>NUCLEOTIDE SEQUENCE [LARGE SCALE GENOMIC DNA]</scope>
    <source>
        <strain evidence="2 3">ATCC 49175</strain>
    </source>
</reference>
<keyword evidence="3" id="KW-1185">Reference proteome</keyword>
<keyword evidence="1" id="KW-0732">Signal</keyword>
<dbReference type="Proteomes" id="UP000005926">
    <property type="component" value="Unassembled WGS sequence"/>
</dbReference>
<accession>C8NDT1</accession>
<dbReference type="RefSeq" id="WP_005604970.1">
    <property type="nucleotide sequence ID" value="NZ_CP102283.1"/>
</dbReference>
<evidence type="ECO:0000313" key="3">
    <source>
        <dbReference type="Proteomes" id="UP000005926"/>
    </source>
</evidence>
<dbReference type="AlphaFoldDB" id="C8NDT1"/>
<dbReference type="GeneID" id="78411657"/>
<proteinExistence type="predicted"/>
<dbReference type="STRING" id="638301.HMPREF0444_0076"/>
<feature type="signal peptide" evidence="1">
    <location>
        <begin position="1"/>
        <end position="25"/>
    </location>
</feature>
<evidence type="ECO:0000256" key="1">
    <source>
        <dbReference type="SAM" id="SignalP"/>
    </source>
</evidence>